<reference evidence="2 3" key="1">
    <citation type="journal article" date="2015" name="Biotechnol. Biofuels">
        <title>Enhanced degradation of softwood versus hardwood by the white-rot fungus Pycnoporus coccineus.</title>
        <authorList>
            <person name="Couturier M."/>
            <person name="Navarro D."/>
            <person name="Chevret D."/>
            <person name="Henrissat B."/>
            <person name="Piumi F."/>
            <person name="Ruiz-Duenas F.J."/>
            <person name="Martinez A.T."/>
            <person name="Grigoriev I.V."/>
            <person name="Riley R."/>
            <person name="Lipzen A."/>
            <person name="Berrin J.G."/>
            <person name="Master E.R."/>
            <person name="Rosso M.N."/>
        </authorList>
    </citation>
    <scope>NUCLEOTIDE SEQUENCE [LARGE SCALE GENOMIC DNA]</scope>
    <source>
        <strain evidence="2 3">BRFM310</strain>
    </source>
</reference>
<evidence type="ECO:0000313" key="3">
    <source>
        <dbReference type="Proteomes" id="UP000193067"/>
    </source>
</evidence>
<keyword evidence="3" id="KW-1185">Reference proteome</keyword>
<keyword evidence="1" id="KW-0472">Membrane</keyword>
<evidence type="ECO:0000313" key="2">
    <source>
        <dbReference type="EMBL" id="OSD06977.1"/>
    </source>
</evidence>
<feature type="transmembrane region" description="Helical" evidence="1">
    <location>
        <begin position="35"/>
        <end position="52"/>
    </location>
</feature>
<dbReference type="EMBL" id="KZ084089">
    <property type="protein sequence ID" value="OSD06977.1"/>
    <property type="molecule type" value="Genomic_DNA"/>
</dbReference>
<gene>
    <name evidence="2" type="ORF">PYCCODRAFT_784638</name>
</gene>
<protein>
    <submittedName>
        <fullName evidence="2">Uncharacterized protein</fullName>
    </submittedName>
</protein>
<keyword evidence="1" id="KW-1133">Transmembrane helix</keyword>
<evidence type="ECO:0000256" key="1">
    <source>
        <dbReference type="SAM" id="Phobius"/>
    </source>
</evidence>
<dbReference type="AlphaFoldDB" id="A0A1Y2J0X9"/>
<accession>A0A1Y2J0X9</accession>
<name>A0A1Y2J0X9_TRAC3</name>
<dbReference type="Proteomes" id="UP000193067">
    <property type="component" value="Unassembled WGS sequence"/>
</dbReference>
<sequence>MWCNYPPPQSCNPVLPARPTSNLCAFILFYPSIRFSFPILFICFATCAHLALPTTSRLASSHALDLEDLAVHLPLYHTPAPCFPLLQLPPSRA</sequence>
<organism evidence="2 3">
    <name type="scientific">Trametes coccinea (strain BRFM310)</name>
    <name type="common">Pycnoporus coccineus</name>
    <dbReference type="NCBI Taxonomy" id="1353009"/>
    <lineage>
        <taxon>Eukaryota</taxon>
        <taxon>Fungi</taxon>
        <taxon>Dikarya</taxon>
        <taxon>Basidiomycota</taxon>
        <taxon>Agaricomycotina</taxon>
        <taxon>Agaricomycetes</taxon>
        <taxon>Polyporales</taxon>
        <taxon>Polyporaceae</taxon>
        <taxon>Trametes</taxon>
    </lineage>
</organism>
<proteinExistence type="predicted"/>
<keyword evidence="1" id="KW-0812">Transmembrane</keyword>